<evidence type="ECO:0000259" key="2">
    <source>
        <dbReference type="PROSITE" id="PS50110"/>
    </source>
</evidence>
<dbReference type="InterPro" id="IPR001789">
    <property type="entry name" value="Sig_transdc_resp-reg_receiver"/>
</dbReference>
<dbReference type="SUPFAM" id="SSF52172">
    <property type="entry name" value="CheY-like"/>
    <property type="match status" value="1"/>
</dbReference>
<dbReference type="RefSeq" id="WP_012791425.1">
    <property type="nucleotide sequence ID" value="NC_013132.1"/>
</dbReference>
<evidence type="ECO:0000313" key="5">
    <source>
        <dbReference type="Proteomes" id="UP000002215"/>
    </source>
</evidence>
<dbReference type="SMART" id="SM00850">
    <property type="entry name" value="LytTR"/>
    <property type="match status" value="1"/>
</dbReference>
<dbReference type="InterPro" id="IPR007492">
    <property type="entry name" value="LytTR_DNA-bd_dom"/>
</dbReference>
<dbReference type="Gene3D" id="3.40.50.2300">
    <property type="match status" value="1"/>
</dbReference>
<dbReference type="Proteomes" id="UP000002215">
    <property type="component" value="Chromosome"/>
</dbReference>
<dbReference type="EMBL" id="CP001699">
    <property type="protein sequence ID" value="ACU61252.1"/>
    <property type="molecule type" value="Genomic_DNA"/>
</dbReference>
<dbReference type="PROSITE" id="PS50110">
    <property type="entry name" value="RESPONSE_REGULATORY"/>
    <property type="match status" value="1"/>
</dbReference>
<name>A0A979GQB5_CHIPD</name>
<dbReference type="Gene3D" id="2.40.50.1020">
    <property type="entry name" value="LytTr DNA-binding domain"/>
    <property type="match status" value="1"/>
</dbReference>
<evidence type="ECO:0000259" key="3">
    <source>
        <dbReference type="PROSITE" id="PS50930"/>
    </source>
</evidence>
<reference evidence="5" key="1">
    <citation type="submission" date="2009-08" db="EMBL/GenBank/DDBJ databases">
        <title>The complete genome of Chitinophaga pinensis DSM 2588.</title>
        <authorList>
            <consortium name="US DOE Joint Genome Institute (JGI-PGF)"/>
            <person name="Lucas S."/>
            <person name="Copeland A."/>
            <person name="Lapidus A."/>
            <person name="Glavina del Rio T."/>
            <person name="Dalin E."/>
            <person name="Tice H."/>
            <person name="Bruce D."/>
            <person name="Goodwin L."/>
            <person name="Pitluck S."/>
            <person name="Kyrpides N."/>
            <person name="Mavromatis K."/>
            <person name="Ivanova N."/>
            <person name="Mikhailova N."/>
            <person name="Sims D."/>
            <person name="Meinche L."/>
            <person name="Brettin T."/>
            <person name="Detter J.C."/>
            <person name="Han C."/>
            <person name="Larimer F."/>
            <person name="Land M."/>
            <person name="Hauser L."/>
            <person name="Markowitz V."/>
            <person name="Cheng J.-F."/>
            <person name="Hugenholtz P."/>
            <person name="Woyke T."/>
            <person name="Wu D."/>
            <person name="Spring S."/>
            <person name="Klenk H.-P."/>
            <person name="Eisen J.A."/>
        </authorList>
    </citation>
    <scope>NUCLEOTIDE SEQUENCE [LARGE SCALE GENOMIC DNA]</scope>
    <source>
        <strain evidence="5">ATCC 43595 / DSM 2588 / LMG 13176 / NBRC 15968 / NCIMB 11800 / UQM 2034</strain>
    </source>
</reference>
<gene>
    <name evidence="4" type="ordered locus">Cpin_3790</name>
</gene>
<dbReference type="KEGG" id="cpi:Cpin_3790"/>
<dbReference type="GO" id="GO:0000156">
    <property type="term" value="F:phosphorelay response regulator activity"/>
    <property type="evidence" value="ECO:0007669"/>
    <property type="project" value="InterPro"/>
</dbReference>
<reference evidence="4 5" key="2">
    <citation type="journal article" date="2010" name="Stand. Genomic Sci.">
        <title>Complete genome sequence of Chitinophaga pinensis type strain (UQM 2034).</title>
        <authorList>
            <person name="Glavina Del Rio T."/>
            <person name="Abt B."/>
            <person name="Spring S."/>
            <person name="Lapidus A."/>
            <person name="Nolan M."/>
            <person name="Tice H."/>
            <person name="Copeland A."/>
            <person name="Cheng J.F."/>
            <person name="Chen F."/>
            <person name="Bruce D."/>
            <person name="Goodwin L."/>
            <person name="Pitluck S."/>
            <person name="Ivanova N."/>
            <person name="Mavromatis K."/>
            <person name="Mikhailova N."/>
            <person name="Pati A."/>
            <person name="Chen A."/>
            <person name="Palaniappan K."/>
            <person name="Land M."/>
            <person name="Hauser L."/>
            <person name="Chang Y.J."/>
            <person name="Jeffries C.D."/>
            <person name="Chain P."/>
            <person name="Saunders E."/>
            <person name="Detter J.C."/>
            <person name="Brettin T."/>
            <person name="Rohde M."/>
            <person name="Goker M."/>
            <person name="Bristow J."/>
            <person name="Eisen J.A."/>
            <person name="Markowitz V."/>
            <person name="Hugenholtz P."/>
            <person name="Kyrpides N.C."/>
            <person name="Klenk H.P."/>
            <person name="Lucas S."/>
        </authorList>
    </citation>
    <scope>NUCLEOTIDE SEQUENCE [LARGE SCALE GENOMIC DNA]</scope>
    <source>
        <strain evidence="5">ATCC 43595 / DSM 2588 / LMG 13176 / NBRC 15968 / NCIMB 11800 / UQM 2034</strain>
    </source>
</reference>
<dbReference type="GO" id="GO:0003677">
    <property type="term" value="F:DNA binding"/>
    <property type="evidence" value="ECO:0007669"/>
    <property type="project" value="InterPro"/>
</dbReference>
<dbReference type="PROSITE" id="PS50930">
    <property type="entry name" value="HTH_LYTTR"/>
    <property type="match status" value="1"/>
</dbReference>
<evidence type="ECO:0000313" key="4">
    <source>
        <dbReference type="EMBL" id="ACU61252.1"/>
    </source>
</evidence>
<organism evidence="4 5">
    <name type="scientific">Chitinophaga pinensis (strain ATCC 43595 / DSM 2588 / LMG 13176 / NBRC 15968 / NCIMB 11800 / UQM 2034)</name>
    <dbReference type="NCBI Taxonomy" id="485918"/>
    <lineage>
        <taxon>Bacteria</taxon>
        <taxon>Pseudomonadati</taxon>
        <taxon>Bacteroidota</taxon>
        <taxon>Chitinophagia</taxon>
        <taxon>Chitinophagales</taxon>
        <taxon>Chitinophagaceae</taxon>
        <taxon>Chitinophaga</taxon>
    </lineage>
</organism>
<accession>A0A979GQB5</accession>
<feature type="domain" description="HTH LytTR-type" evidence="3">
    <location>
        <begin position="142"/>
        <end position="211"/>
    </location>
</feature>
<sequence length="240" mass="27587">MMKIKTLIIDDEPHAIEIIQKYAAEFTELEVIACCHSAIQAFRVMQSEAVDLIFLDVKMPGINGIDFIKSLPSPPKVIFTTAYQEFAVEGFDLNAVDYLLKPIPFERFFKAIGKVIHVFKGPVVEERRIAEPSPVDVSPHYLYLRIDRRVVKIDTDDIMWIESLKDYVKVILKDQVLSAKQKISVIEKLLPMDGFMRIHRSFIVPVSKIESYSASYVKVMGKELPIGRHYKVDCQQRLKL</sequence>
<dbReference type="PANTHER" id="PTHR37299">
    <property type="entry name" value="TRANSCRIPTIONAL REGULATOR-RELATED"/>
    <property type="match status" value="1"/>
</dbReference>
<protein>
    <submittedName>
        <fullName evidence="4">Two component transcriptional regulator, LytTR family</fullName>
    </submittedName>
</protein>
<dbReference type="SMART" id="SM00448">
    <property type="entry name" value="REC"/>
    <property type="match status" value="1"/>
</dbReference>
<evidence type="ECO:0000256" key="1">
    <source>
        <dbReference type="PROSITE-ProRule" id="PRU00169"/>
    </source>
</evidence>
<dbReference type="Pfam" id="PF00072">
    <property type="entry name" value="Response_reg"/>
    <property type="match status" value="1"/>
</dbReference>
<dbReference type="Pfam" id="PF04397">
    <property type="entry name" value="LytTR"/>
    <property type="match status" value="1"/>
</dbReference>
<dbReference type="InterPro" id="IPR046947">
    <property type="entry name" value="LytR-like"/>
</dbReference>
<feature type="modified residue" description="4-aspartylphosphate" evidence="1">
    <location>
        <position position="56"/>
    </location>
</feature>
<proteinExistence type="predicted"/>
<dbReference type="PANTHER" id="PTHR37299:SF1">
    <property type="entry name" value="STAGE 0 SPORULATION PROTEIN A HOMOLOG"/>
    <property type="match status" value="1"/>
</dbReference>
<feature type="domain" description="Response regulatory" evidence="2">
    <location>
        <begin position="5"/>
        <end position="116"/>
    </location>
</feature>
<dbReference type="AlphaFoldDB" id="A0A979GQB5"/>
<dbReference type="InterPro" id="IPR011006">
    <property type="entry name" value="CheY-like_superfamily"/>
</dbReference>
<keyword evidence="1" id="KW-0597">Phosphoprotein</keyword>